<dbReference type="SMART" id="SM00448">
    <property type="entry name" value="REC"/>
    <property type="match status" value="1"/>
</dbReference>
<evidence type="ECO:0000256" key="2">
    <source>
        <dbReference type="ARBA" id="ARBA00023015"/>
    </source>
</evidence>
<dbReference type="SMART" id="SM00421">
    <property type="entry name" value="HTH_LUXR"/>
    <property type="match status" value="1"/>
</dbReference>
<dbReference type="Pfam" id="PF00072">
    <property type="entry name" value="Response_reg"/>
    <property type="match status" value="1"/>
</dbReference>
<dbReference type="GO" id="GO:0006355">
    <property type="term" value="P:regulation of DNA-templated transcription"/>
    <property type="evidence" value="ECO:0007669"/>
    <property type="project" value="InterPro"/>
</dbReference>
<keyword evidence="4" id="KW-0804">Transcription</keyword>
<dbReference type="InterPro" id="IPR000792">
    <property type="entry name" value="Tscrpt_reg_LuxR_C"/>
</dbReference>
<dbReference type="PRINTS" id="PR00038">
    <property type="entry name" value="HTHLUXR"/>
</dbReference>
<keyword evidence="1 5" id="KW-0597">Phosphoprotein</keyword>
<dbReference type="InterPro" id="IPR011006">
    <property type="entry name" value="CheY-like_superfamily"/>
</dbReference>
<evidence type="ECO:0000313" key="8">
    <source>
        <dbReference type="EMBL" id="RKF31714.1"/>
    </source>
</evidence>
<dbReference type="AlphaFoldDB" id="A0A420FFK4"/>
<keyword evidence="3" id="KW-0238">DNA-binding</keyword>
<keyword evidence="2" id="KW-0805">Transcription regulation</keyword>
<dbReference type="InterPro" id="IPR036388">
    <property type="entry name" value="WH-like_DNA-bd_sf"/>
</dbReference>
<name>A0A420FFK4_9SPHI</name>
<sequence>MKTTSHAVILDDQKIVAFSFALLLKRECGIELVQSFSQGSEFLQFLRAFGKQELFVFLDYYLPNENGLSLLTEIRRINGDAKVIFLTGATAPAVISSILQYRPEAVLSKSCELSEVFACFEAIKKKELYICSEFERILSTYDKKIKTFTSREIEVLQYFSEGYSVAETASRTFLSPHTVVTHRRKMMAKAECQTIGQMLKYAREHNLI</sequence>
<dbReference type="PROSITE" id="PS50110">
    <property type="entry name" value="RESPONSE_REGULATORY"/>
    <property type="match status" value="1"/>
</dbReference>
<reference evidence="8 9" key="1">
    <citation type="submission" date="2016-07" db="EMBL/GenBank/DDBJ databases">
        <title>Genome analysis of Sphingobacterium siyangense T12B17.</title>
        <authorList>
            <person name="Xu D."/>
            <person name="Su Y."/>
            <person name="Zheng S."/>
        </authorList>
    </citation>
    <scope>NUCLEOTIDE SEQUENCE [LARGE SCALE GENOMIC DNA]</scope>
    <source>
        <strain evidence="8 9">T12B17</strain>
    </source>
</reference>
<dbReference type="Gene3D" id="1.10.10.10">
    <property type="entry name" value="Winged helix-like DNA-binding domain superfamily/Winged helix DNA-binding domain"/>
    <property type="match status" value="1"/>
</dbReference>
<dbReference type="PANTHER" id="PTHR44688:SF16">
    <property type="entry name" value="DNA-BINDING TRANSCRIPTIONAL ACTIVATOR DEVR_DOSR"/>
    <property type="match status" value="1"/>
</dbReference>
<dbReference type="SUPFAM" id="SSF46894">
    <property type="entry name" value="C-terminal effector domain of the bipartite response regulators"/>
    <property type="match status" value="1"/>
</dbReference>
<dbReference type="InterPro" id="IPR001789">
    <property type="entry name" value="Sig_transdc_resp-reg_receiver"/>
</dbReference>
<dbReference type="Proteomes" id="UP000286402">
    <property type="component" value="Unassembled WGS sequence"/>
</dbReference>
<dbReference type="InterPro" id="IPR016032">
    <property type="entry name" value="Sig_transdc_resp-reg_C-effctor"/>
</dbReference>
<keyword evidence="9" id="KW-1185">Reference proteome</keyword>
<dbReference type="InterPro" id="IPR058245">
    <property type="entry name" value="NreC/VraR/RcsB-like_REC"/>
</dbReference>
<dbReference type="PANTHER" id="PTHR44688">
    <property type="entry name" value="DNA-BINDING TRANSCRIPTIONAL ACTIVATOR DEVR_DOSR"/>
    <property type="match status" value="1"/>
</dbReference>
<evidence type="ECO:0000259" key="7">
    <source>
        <dbReference type="PROSITE" id="PS50110"/>
    </source>
</evidence>
<dbReference type="Pfam" id="PF00196">
    <property type="entry name" value="GerE"/>
    <property type="match status" value="1"/>
</dbReference>
<evidence type="ECO:0000259" key="6">
    <source>
        <dbReference type="PROSITE" id="PS50043"/>
    </source>
</evidence>
<dbReference type="Gene3D" id="3.40.50.2300">
    <property type="match status" value="1"/>
</dbReference>
<protein>
    <recommendedName>
        <fullName evidence="10">DNA-binding NarL/FixJ family response regulator</fullName>
    </recommendedName>
</protein>
<evidence type="ECO:0000256" key="1">
    <source>
        <dbReference type="ARBA" id="ARBA00022553"/>
    </source>
</evidence>
<feature type="modified residue" description="4-aspartylphosphate" evidence="5">
    <location>
        <position position="59"/>
    </location>
</feature>
<dbReference type="GO" id="GO:0000160">
    <property type="term" value="P:phosphorelay signal transduction system"/>
    <property type="evidence" value="ECO:0007669"/>
    <property type="project" value="InterPro"/>
</dbReference>
<dbReference type="CDD" id="cd17535">
    <property type="entry name" value="REC_NarL-like"/>
    <property type="match status" value="1"/>
</dbReference>
<proteinExistence type="predicted"/>
<organism evidence="8 9">
    <name type="scientific">Sphingobacterium siyangense</name>
    <dbReference type="NCBI Taxonomy" id="459529"/>
    <lineage>
        <taxon>Bacteria</taxon>
        <taxon>Pseudomonadati</taxon>
        <taxon>Bacteroidota</taxon>
        <taxon>Sphingobacteriia</taxon>
        <taxon>Sphingobacteriales</taxon>
        <taxon>Sphingobacteriaceae</taxon>
        <taxon>Sphingobacterium</taxon>
    </lineage>
</organism>
<dbReference type="SUPFAM" id="SSF52172">
    <property type="entry name" value="CheY-like"/>
    <property type="match status" value="1"/>
</dbReference>
<evidence type="ECO:0000256" key="4">
    <source>
        <dbReference type="ARBA" id="ARBA00023163"/>
    </source>
</evidence>
<comment type="caution">
    <text evidence="8">The sequence shown here is derived from an EMBL/GenBank/DDBJ whole genome shotgun (WGS) entry which is preliminary data.</text>
</comment>
<evidence type="ECO:0000256" key="5">
    <source>
        <dbReference type="PROSITE-ProRule" id="PRU00169"/>
    </source>
</evidence>
<evidence type="ECO:0000256" key="3">
    <source>
        <dbReference type="ARBA" id="ARBA00023125"/>
    </source>
</evidence>
<feature type="domain" description="Response regulatory" evidence="7">
    <location>
        <begin position="6"/>
        <end position="124"/>
    </location>
</feature>
<dbReference type="EMBL" id="MCAQ01000028">
    <property type="protein sequence ID" value="RKF31714.1"/>
    <property type="molecule type" value="Genomic_DNA"/>
</dbReference>
<gene>
    <name evidence="8" type="ORF">BCY89_16240</name>
</gene>
<dbReference type="CDD" id="cd06170">
    <property type="entry name" value="LuxR_C_like"/>
    <property type="match status" value="1"/>
</dbReference>
<feature type="domain" description="HTH luxR-type" evidence="6">
    <location>
        <begin position="141"/>
        <end position="206"/>
    </location>
</feature>
<dbReference type="GO" id="GO:0003677">
    <property type="term" value="F:DNA binding"/>
    <property type="evidence" value="ECO:0007669"/>
    <property type="project" value="UniProtKB-KW"/>
</dbReference>
<evidence type="ECO:0000313" key="9">
    <source>
        <dbReference type="Proteomes" id="UP000286402"/>
    </source>
</evidence>
<evidence type="ECO:0008006" key="10">
    <source>
        <dbReference type="Google" id="ProtNLM"/>
    </source>
</evidence>
<dbReference type="PROSITE" id="PS50043">
    <property type="entry name" value="HTH_LUXR_2"/>
    <property type="match status" value="1"/>
</dbReference>
<accession>A0A420FFK4</accession>
<dbReference type="RefSeq" id="WP_120335956.1">
    <property type="nucleotide sequence ID" value="NZ_MCAQ01000028.1"/>
</dbReference>